<name>A0A3L8E412_OOCBI</name>
<sequence>MPKAVDRMNFQQKFYVSYGQTETSSSSTLELDVKRRRVKENSMQSDCSGQSFVASVILNYLHLDTEQQSNATVNDVHVSSVISLNEE</sequence>
<evidence type="ECO:0000313" key="1">
    <source>
        <dbReference type="EMBL" id="RLU27397.1"/>
    </source>
</evidence>
<organism evidence="1 2">
    <name type="scientific">Ooceraea biroi</name>
    <name type="common">Clonal raider ant</name>
    <name type="synonym">Cerapachys biroi</name>
    <dbReference type="NCBI Taxonomy" id="2015173"/>
    <lineage>
        <taxon>Eukaryota</taxon>
        <taxon>Metazoa</taxon>
        <taxon>Ecdysozoa</taxon>
        <taxon>Arthropoda</taxon>
        <taxon>Hexapoda</taxon>
        <taxon>Insecta</taxon>
        <taxon>Pterygota</taxon>
        <taxon>Neoptera</taxon>
        <taxon>Endopterygota</taxon>
        <taxon>Hymenoptera</taxon>
        <taxon>Apocrita</taxon>
        <taxon>Aculeata</taxon>
        <taxon>Formicoidea</taxon>
        <taxon>Formicidae</taxon>
        <taxon>Dorylinae</taxon>
        <taxon>Ooceraea</taxon>
    </lineage>
</organism>
<dbReference type="AlphaFoldDB" id="A0A3L8E412"/>
<reference evidence="1 2" key="1">
    <citation type="journal article" date="2018" name="Genome Res.">
        <title>The genomic architecture and molecular evolution of ant odorant receptors.</title>
        <authorList>
            <person name="McKenzie S.K."/>
            <person name="Kronauer D.J.C."/>
        </authorList>
    </citation>
    <scope>NUCLEOTIDE SEQUENCE [LARGE SCALE GENOMIC DNA]</scope>
    <source>
        <strain evidence="1">Clonal line C1</strain>
    </source>
</reference>
<protein>
    <submittedName>
        <fullName evidence="1">Uncharacterized protein</fullName>
    </submittedName>
</protein>
<dbReference type="Proteomes" id="UP000279307">
    <property type="component" value="Chromosome 1"/>
</dbReference>
<comment type="caution">
    <text evidence="1">The sequence shown here is derived from an EMBL/GenBank/DDBJ whole genome shotgun (WGS) entry which is preliminary data.</text>
</comment>
<accession>A0A3L8E412</accession>
<dbReference type="EMBL" id="QOIP01000001">
    <property type="protein sequence ID" value="RLU27397.1"/>
    <property type="molecule type" value="Genomic_DNA"/>
</dbReference>
<gene>
    <name evidence="1" type="ORF">DMN91_001201</name>
</gene>
<evidence type="ECO:0000313" key="2">
    <source>
        <dbReference type="Proteomes" id="UP000279307"/>
    </source>
</evidence>
<proteinExistence type="predicted"/>